<feature type="transmembrane region" description="Helical" evidence="1">
    <location>
        <begin position="265"/>
        <end position="288"/>
    </location>
</feature>
<evidence type="ECO:0000313" key="5">
    <source>
        <dbReference type="Proteomes" id="UP000823786"/>
    </source>
</evidence>
<dbReference type="PANTHER" id="PTHR44757">
    <property type="entry name" value="DIGUANYLATE CYCLASE DGCP"/>
    <property type="match status" value="1"/>
</dbReference>
<dbReference type="RefSeq" id="WP_209857056.1">
    <property type="nucleotide sequence ID" value="NZ_JAGGJV010000013.1"/>
</dbReference>
<dbReference type="Gene3D" id="3.20.20.450">
    <property type="entry name" value="EAL domain"/>
    <property type="match status" value="1"/>
</dbReference>
<dbReference type="InterPro" id="IPR035919">
    <property type="entry name" value="EAL_sf"/>
</dbReference>
<evidence type="ECO:0000256" key="1">
    <source>
        <dbReference type="SAM" id="Phobius"/>
    </source>
</evidence>
<dbReference type="InterPro" id="IPR052155">
    <property type="entry name" value="Biofilm_reg_signaling"/>
</dbReference>
<dbReference type="InterPro" id="IPR007892">
    <property type="entry name" value="CHASE4"/>
</dbReference>
<dbReference type="NCBIfam" id="TIGR00254">
    <property type="entry name" value="GGDEF"/>
    <property type="match status" value="1"/>
</dbReference>
<dbReference type="SMART" id="SM00052">
    <property type="entry name" value="EAL"/>
    <property type="match status" value="1"/>
</dbReference>
<evidence type="ECO:0000313" key="4">
    <source>
        <dbReference type="EMBL" id="MBP1862113.1"/>
    </source>
</evidence>
<keyword evidence="5" id="KW-1185">Reference proteome</keyword>
<dbReference type="Pfam" id="PF00563">
    <property type="entry name" value="EAL"/>
    <property type="match status" value="1"/>
</dbReference>
<dbReference type="Pfam" id="PF05228">
    <property type="entry name" value="CHASE4"/>
    <property type="match status" value="1"/>
</dbReference>
<dbReference type="CDD" id="cd01948">
    <property type="entry name" value="EAL"/>
    <property type="match status" value="1"/>
</dbReference>
<feature type="transmembrane region" description="Helical" evidence="1">
    <location>
        <begin position="12"/>
        <end position="35"/>
    </location>
</feature>
<dbReference type="Gene3D" id="3.30.70.270">
    <property type="match status" value="1"/>
</dbReference>
<dbReference type="PROSITE" id="PS50887">
    <property type="entry name" value="GGDEF"/>
    <property type="match status" value="1"/>
</dbReference>
<accession>A0ABS4EW24</accession>
<evidence type="ECO:0000259" key="3">
    <source>
        <dbReference type="PROSITE" id="PS50887"/>
    </source>
</evidence>
<keyword evidence="1" id="KW-0472">Membrane</keyword>
<dbReference type="CDD" id="cd01949">
    <property type="entry name" value="GGDEF"/>
    <property type="match status" value="1"/>
</dbReference>
<feature type="domain" description="GGDEF" evidence="3">
    <location>
        <begin position="329"/>
        <end position="462"/>
    </location>
</feature>
<name>A0ABS4EW24_9HYPH</name>
<evidence type="ECO:0000259" key="2">
    <source>
        <dbReference type="PROSITE" id="PS50883"/>
    </source>
</evidence>
<keyword evidence="1" id="KW-0812">Transmembrane</keyword>
<dbReference type="Pfam" id="PF00990">
    <property type="entry name" value="GGDEF"/>
    <property type="match status" value="1"/>
</dbReference>
<dbReference type="PROSITE" id="PS50883">
    <property type="entry name" value="EAL"/>
    <property type="match status" value="1"/>
</dbReference>
<dbReference type="InterPro" id="IPR029787">
    <property type="entry name" value="Nucleotide_cyclase"/>
</dbReference>
<organism evidence="4 5">
    <name type="scientific">Rhizobium herbae</name>
    <dbReference type="NCBI Taxonomy" id="508661"/>
    <lineage>
        <taxon>Bacteria</taxon>
        <taxon>Pseudomonadati</taxon>
        <taxon>Pseudomonadota</taxon>
        <taxon>Alphaproteobacteria</taxon>
        <taxon>Hyphomicrobiales</taxon>
        <taxon>Rhizobiaceae</taxon>
        <taxon>Rhizobium/Agrobacterium group</taxon>
        <taxon>Rhizobium</taxon>
    </lineage>
</organism>
<dbReference type="EMBL" id="JAGGJV010000013">
    <property type="protein sequence ID" value="MBP1862113.1"/>
    <property type="molecule type" value="Genomic_DNA"/>
</dbReference>
<sequence length="728" mass="78481">MHKNIASNAGRNQLSVAIIAIVFILVSALLAFLVAGSIQTITITSDEIDDSRAMHAADGALQSLRKQLGATVRDNAYWDDAYREVSLQETKTDWIIENWASTTADYPLYDTAIVVDASNKVVVAYRDGEDMGGDWSEFFGGAFNEMLSAARKASKTDPVPVYFVRSAAGVALIGAATIQPSLIDNTVDPRAFHVLVFAKHLTPTAVAEVSEAFSIDHLTLVDARPNAGLSVPLYDVTGREIAFFSWPSEKPGTESYLKVKPTLRAAAFILVLFLCAIGAVGLVTVSRLRASESRARFRADHDPLTGLLNRSGLIDRMSRVSAVTQAEHSLLRLHFIDLDGFKGVNDAWGHGVGDELIAAVSRRLLDTLPTEAHVARLGGDEFAVVTVDRAAAQTFPAIGQQIQIALEREFEIGGRTIAIGASVGVAINDVIGADVGELIRRADIALYRAKDRGRGITIEFEEEFDRDTKVQAELEEHLRQTLSTGGIGVAYQPLVHASSGAICGVEALARWQRADGTRHGPDMFIPLAERSGLIDILGMQVLEKSLKAAKRWTDITLAINVSPLQLKNPKFVQNVLDALAVAEFDPQRLCIEVTEGVLISDPEQAQRAISGLKDAGIKISLDDYGSGFASIGTLRQFGFDRMKIDRSLILALGNDENGGAVLQATIALANALHIPVTAEGIETEAQAMAVRLCGCDELQGYLFSRPVTEDEITAFYFGEIPAAASGVM</sequence>
<dbReference type="Proteomes" id="UP000823786">
    <property type="component" value="Unassembled WGS sequence"/>
</dbReference>
<protein>
    <submittedName>
        <fullName evidence="4">Diguanylate cyclase (GGDEF)-like protein</fullName>
    </submittedName>
</protein>
<proteinExistence type="predicted"/>
<dbReference type="InterPro" id="IPR000160">
    <property type="entry name" value="GGDEF_dom"/>
</dbReference>
<dbReference type="InterPro" id="IPR043128">
    <property type="entry name" value="Rev_trsase/Diguanyl_cyclase"/>
</dbReference>
<gene>
    <name evidence="4" type="ORF">J2Z75_005644</name>
</gene>
<dbReference type="InterPro" id="IPR001633">
    <property type="entry name" value="EAL_dom"/>
</dbReference>
<feature type="domain" description="EAL" evidence="2">
    <location>
        <begin position="471"/>
        <end position="720"/>
    </location>
</feature>
<dbReference type="PANTHER" id="PTHR44757:SF2">
    <property type="entry name" value="BIOFILM ARCHITECTURE MAINTENANCE PROTEIN MBAA"/>
    <property type="match status" value="1"/>
</dbReference>
<dbReference type="SMART" id="SM00267">
    <property type="entry name" value="GGDEF"/>
    <property type="match status" value="1"/>
</dbReference>
<comment type="caution">
    <text evidence="4">The sequence shown here is derived from an EMBL/GenBank/DDBJ whole genome shotgun (WGS) entry which is preliminary data.</text>
</comment>
<reference evidence="4 5" key="1">
    <citation type="submission" date="2021-03" db="EMBL/GenBank/DDBJ databases">
        <title>Genomic Encyclopedia of Type Strains, Phase IV (KMG-IV): sequencing the most valuable type-strain genomes for metagenomic binning, comparative biology and taxonomic classification.</title>
        <authorList>
            <person name="Goeker M."/>
        </authorList>
    </citation>
    <scope>NUCLEOTIDE SEQUENCE [LARGE SCALE GENOMIC DNA]</scope>
    <source>
        <strain evidence="4 5">DSM 26427</strain>
    </source>
</reference>
<keyword evidence="1" id="KW-1133">Transmembrane helix</keyword>
<dbReference type="SUPFAM" id="SSF141868">
    <property type="entry name" value="EAL domain-like"/>
    <property type="match status" value="1"/>
</dbReference>
<dbReference type="SUPFAM" id="SSF55073">
    <property type="entry name" value="Nucleotide cyclase"/>
    <property type="match status" value="1"/>
</dbReference>